<dbReference type="InterPro" id="IPR004166">
    <property type="entry name" value="a-kinase_dom"/>
</dbReference>
<evidence type="ECO:0000256" key="3">
    <source>
        <dbReference type="ARBA" id="ARBA00022741"/>
    </source>
</evidence>
<dbReference type="InterPro" id="IPR011009">
    <property type="entry name" value="Kinase-like_dom_sf"/>
</dbReference>
<keyword evidence="2" id="KW-0808">Transferase</keyword>
<dbReference type="OrthoDB" id="301415at2759"/>
<dbReference type="PANTHER" id="PTHR45992:SF11">
    <property type="entry name" value="ALPHA-TYPE PROTEIN KINASE DOMAIN-CONTAINING PROTEIN"/>
    <property type="match status" value="1"/>
</dbReference>
<dbReference type="EMBL" id="ASPP01003158">
    <property type="protein sequence ID" value="ETO33747.1"/>
    <property type="molecule type" value="Genomic_DNA"/>
</dbReference>
<dbReference type="PROSITE" id="PS51158">
    <property type="entry name" value="ALPHA_KINASE"/>
    <property type="match status" value="1"/>
</dbReference>
<gene>
    <name evidence="7" type="ORF">RFI_03360</name>
</gene>
<dbReference type="AlphaFoldDB" id="X6P7Y7"/>
<dbReference type="InterPro" id="IPR051852">
    <property type="entry name" value="Alpha-type_PK"/>
</dbReference>
<dbReference type="SUPFAM" id="SSF56112">
    <property type="entry name" value="Protein kinase-like (PK-like)"/>
    <property type="match status" value="1"/>
</dbReference>
<reference evidence="7 8" key="1">
    <citation type="journal article" date="2013" name="Curr. Biol.">
        <title>The Genome of the Foraminiferan Reticulomyxa filosa.</title>
        <authorList>
            <person name="Glockner G."/>
            <person name="Hulsmann N."/>
            <person name="Schleicher M."/>
            <person name="Noegel A.A."/>
            <person name="Eichinger L."/>
            <person name="Gallinger C."/>
            <person name="Pawlowski J."/>
            <person name="Sierra R."/>
            <person name="Euteneuer U."/>
            <person name="Pillet L."/>
            <person name="Moustafa A."/>
            <person name="Platzer M."/>
            <person name="Groth M."/>
            <person name="Szafranski K."/>
            <person name="Schliwa M."/>
        </authorList>
    </citation>
    <scope>NUCLEOTIDE SEQUENCE [LARGE SCALE GENOMIC DNA]</scope>
</reference>
<keyword evidence="5" id="KW-0067">ATP-binding</keyword>
<keyword evidence="8" id="KW-1185">Reference proteome</keyword>
<dbReference type="SMART" id="SM00811">
    <property type="entry name" value="Alpha_kinase"/>
    <property type="match status" value="1"/>
</dbReference>
<feature type="non-terminal residue" evidence="7">
    <location>
        <position position="1"/>
    </location>
</feature>
<dbReference type="Pfam" id="PF02816">
    <property type="entry name" value="Alpha_kinase"/>
    <property type="match status" value="1"/>
</dbReference>
<accession>X6P7Y7</accession>
<proteinExistence type="predicted"/>
<organism evidence="7 8">
    <name type="scientific">Reticulomyxa filosa</name>
    <dbReference type="NCBI Taxonomy" id="46433"/>
    <lineage>
        <taxon>Eukaryota</taxon>
        <taxon>Sar</taxon>
        <taxon>Rhizaria</taxon>
        <taxon>Retaria</taxon>
        <taxon>Foraminifera</taxon>
        <taxon>Monothalamids</taxon>
        <taxon>Reticulomyxidae</taxon>
        <taxon>Reticulomyxa</taxon>
    </lineage>
</organism>
<evidence type="ECO:0000256" key="5">
    <source>
        <dbReference type="ARBA" id="ARBA00022840"/>
    </source>
</evidence>
<keyword evidence="4" id="KW-0418">Kinase</keyword>
<dbReference type="PANTHER" id="PTHR45992">
    <property type="entry name" value="EUKARYOTIC ELONGATION FACTOR 2 KINASE-RELATED"/>
    <property type="match status" value="1"/>
</dbReference>
<name>X6P7Y7_RETFI</name>
<keyword evidence="3" id="KW-0547">Nucleotide-binding</keyword>
<comment type="caution">
    <text evidence="7">The sequence shown here is derived from an EMBL/GenBank/DDBJ whole genome shotgun (WGS) entry which is preliminary data.</text>
</comment>
<evidence type="ECO:0000256" key="4">
    <source>
        <dbReference type="ARBA" id="ARBA00022777"/>
    </source>
</evidence>
<dbReference type="GO" id="GO:0005524">
    <property type="term" value="F:ATP binding"/>
    <property type="evidence" value="ECO:0007669"/>
    <property type="project" value="UniProtKB-KW"/>
</dbReference>
<sequence>EEKKEEETKEESSPTDACYLCCKILSAEEVIYHCPKEKITVHMNGYDLCIPCAAGINQQKPTNVNASQDSDDKKENTGRLAIQKKGQAMLLKRYKNSHQYTDELYAGDVKCYELAAKLIDQWNNLDRVEEKYKIIVPIVARRGDPLMGLLQMLLLGLLPEEERKKIDEKLGLGKQIMLGETVLVEDFLVGDFVKWNSNSGWIDTMKSNKSIQAFCHWTYHQSEGKYLFCDAQVILQKNKLIQSLLLQINKIKCYVSFDAYVLTDPCIVSLEGRIYGITDMGKEYLWNWFRNHKCNDYCEKDWMKPDPKDLEKVPEEVRKLGHATSYVPEMSKVQDDQLKSGPVLCTIEETSKTKATPKVDKVEHSVGKSQVSTNPPVLTKKNRYGNAYLGKKKSEFCAISQFHKRKCVDGTSTFLYACAALFLFHKLFPSQVLGLSKRRYFYCIKKLCYNRQSILFIIKKSETGICFT</sequence>
<evidence type="ECO:0000256" key="2">
    <source>
        <dbReference type="ARBA" id="ARBA00022679"/>
    </source>
</evidence>
<dbReference type="GO" id="GO:0004674">
    <property type="term" value="F:protein serine/threonine kinase activity"/>
    <property type="evidence" value="ECO:0007669"/>
    <property type="project" value="UniProtKB-KW"/>
</dbReference>
<dbReference type="Gene3D" id="3.20.200.10">
    <property type="entry name" value="MHCK/EF2 kinase"/>
    <property type="match status" value="1"/>
</dbReference>
<evidence type="ECO:0000259" key="6">
    <source>
        <dbReference type="PROSITE" id="PS51158"/>
    </source>
</evidence>
<evidence type="ECO:0000256" key="1">
    <source>
        <dbReference type="ARBA" id="ARBA00022527"/>
    </source>
</evidence>
<feature type="domain" description="Alpha-type protein kinase" evidence="6">
    <location>
        <begin position="51"/>
        <end position="306"/>
    </location>
</feature>
<protein>
    <recommendedName>
        <fullName evidence="6">Alpha-type protein kinase domain-containing protein</fullName>
    </recommendedName>
</protein>
<dbReference type="Proteomes" id="UP000023152">
    <property type="component" value="Unassembled WGS sequence"/>
</dbReference>
<evidence type="ECO:0000313" key="8">
    <source>
        <dbReference type="Proteomes" id="UP000023152"/>
    </source>
</evidence>
<evidence type="ECO:0000313" key="7">
    <source>
        <dbReference type="EMBL" id="ETO33747.1"/>
    </source>
</evidence>
<keyword evidence="1" id="KW-0723">Serine/threonine-protein kinase</keyword>